<evidence type="ECO:0000313" key="2">
    <source>
        <dbReference type="EMBL" id="CAF1156705.1"/>
    </source>
</evidence>
<dbReference type="EMBL" id="CAJNON010000268">
    <property type="protein sequence ID" value="CAF1156705.1"/>
    <property type="molecule type" value="Genomic_DNA"/>
</dbReference>
<comment type="caution">
    <text evidence="2">The sequence shown here is derived from an EMBL/GenBank/DDBJ whole genome shotgun (WGS) entry which is preliminary data.</text>
</comment>
<organism evidence="2 3">
    <name type="scientific">Adineta steineri</name>
    <dbReference type="NCBI Taxonomy" id="433720"/>
    <lineage>
        <taxon>Eukaryota</taxon>
        <taxon>Metazoa</taxon>
        <taxon>Spiralia</taxon>
        <taxon>Gnathifera</taxon>
        <taxon>Rotifera</taxon>
        <taxon>Eurotatoria</taxon>
        <taxon>Bdelloidea</taxon>
        <taxon>Adinetida</taxon>
        <taxon>Adinetidae</taxon>
        <taxon>Adineta</taxon>
    </lineage>
</organism>
<evidence type="ECO:0000313" key="3">
    <source>
        <dbReference type="Proteomes" id="UP000663891"/>
    </source>
</evidence>
<feature type="compositionally biased region" description="Basic and acidic residues" evidence="1">
    <location>
        <begin position="22"/>
        <end position="32"/>
    </location>
</feature>
<evidence type="ECO:0000256" key="1">
    <source>
        <dbReference type="SAM" id="MobiDB-lite"/>
    </source>
</evidence>
<sequence>MDTPASISPPLPFDISTLSTNDNDKPKLHSISDDNNDTSTITHLSTSIDQNSQELVNHFFRKEFQLALKKMVRRRRQRRNEIGAFCNQTKNVNTIHKPEMTARSNNNANHIQPLE</sequence>
<protein>
    <submittedName>
        <fullName evidence="2">Uncharacterized protein</fullName>
    </submittedName>
</protein>
<accession>A0A814T8P2</accession>
<proteinExistence type="predicted"/>
<reference evidence="2" key="1">
    <citation type="submission" date="2021-02" db="EMBL/GenBank/DDBJ databases">
        <authorList>
            <person name="Nowell W R."/>
        </authorList>
    </citation>
    <scope>NUCLEOTIDE SEQUENCE</scope>
</reference>
<feature type="region of interest" description="Disordered" evidence="1">
    <location>
        <begin position="1"/>
        <end position="37"/>
    </location>
</feature>
<gene>
    <name evidence="2" type="ORF">VCS650_LOCUS23120</name>
</gene>
<dbReference type="AlphaFoldDB" id="A0A814T8P2"/>
<dbReference type="Proteomes" id="UP000663891">
    <property type="component" value="Unassembled WGS sequence"/>
</dbReference>
<name>A0A814T8P2_9BILA</name>